<dbReference type="Proteomes" id="UP000317747">
    <property type="component" value="Unassembled WGS sequence"/>
</dbReference>
<gene>
    <name evidence="1" type="ORF">FJW01_17110</name>
</gene>
<dbReference type="EMBL" id="VHJA01000066">
    <property type="protein sequence ID" value="TPV38279.1"/>
    <property type="molecule type" value="Genomic_DNA"/>
</dbReference>
<sequence>MDSELLSILNDLKKEQYELLESTGCNYWGIKCSFINKTNLFFDRLIPYVDKNKHNDAFFTIIKESYMYYINSNLARLTYEIKKKNNGVMYFEKQVNHLKEMYSKVIPFSRNYLSHVLKCLISNEGTLNSYNSFKSLHENELSDFNSEISSFNNLKNIEEVEFYFRAKFMGNELSLLNQDNAALNEDEFKTFFFHYKVFDFIFHYNNYMSNKINSLSYASVNDEVYNLYKEHCIDLKSVDKQFDKYQVIEKNKSLELISSKDGSYLIDDRIPGYCLNITIDYDLLKVIEELINSNSIVKISFKVTSISTSQVAMEDFDRGGPLELDVKGIPDISSFYSENYQDKLIIKHDSVMKEITFEELRDDFDMINDSVVTQVVHLKYDIHDKEYFINHLDHELIVYSLEEYDDKVKDIKGKGSKGKIKSFKIDESKIPFFYKSNKGYFLYQVLDAYFNHKDLLREYFCKITQVS</sequence>
<accession>A0A506PXR7</accession>
<evidence type="ECO:0000313" key="2">
    <source>
        <dbReference type="Proteomes" id="UP000317747"/>
    </source>
</evidence>
<dbReference type="AlphaFoldDB" id="A0A506PXR7"/>
<evidence type="ECO:0000313" key="1">
    <source>
        <dbReference type="EMBL" id="TPV38279.1"/>
    </source>
</evidence>
<dbReference type="OrthoDB" id="9204489at2"/>
<reference evidence="1 2" key="1">
    <citation type="submission" date="2019-06" db="EMBL/GenBank/DDBJ databases">
        <title>Taxogenomics and systematics of the genus Pantoea.</title>
        <authorList>
            <person name="Tambong J.T."/>
        </authorList>
    </citation>
    <scope>NUCLEOTIDE SEQUENCE [LARGE SCALE GENOMIC DNA]</scope>
    <source>
        <strain evidence="1 2">LMG 24200</strain>
    </source>
</reference>
<protein>
    <submittedName>
        <fullName evidence="1">Uncharacterized protein</fullName>
    </submittedName>
</protein>
<name>A0A506PXR7_9GAMM</name>
<comment type="caution">
    <text evidence="1">The sequence shown here is derived from an EMBL/GenBank/DDBJ whole genome shotgun (WGS) entry which is preliminary data.</text>
</comment>
<proteinExistence type="predicted"/>
<keyword evidence="2" id="KW-1185">Reference proteome</keyword>
<organism evidence="1 2">
    <name type="scientific">Pantoea deleyi</name>
    <dbReference type="NCBI Taxonomy" id="470932"/>
    <lineage>
        <taxon>Bacteria</taxon>
        <taxon>Pseudomonadati</taxon>
        <taxon>Pseudomonadota</taxon>
        <taxon>Gammaproteobacteria</taxon>
        <taxon>Enterobacterales</taxon>
        <taxon>Erwiniaceae</taxon>
        <taxon>Pantoea</taxon>
    </lineage>
</organism>
<dbReference type="RefSeq" id="WP_128085836.1">
    <property type="nucleotide sequence ID" value="NZ_CP071405.1"/>
</dbReference>